<dbReference type="EMBL" id="GQ844764">
    <property type="protein sequence ID" value="ADB92563.1"/>
    <property type="molecule type" value="Genomic_DNA"/>
</dbReference>
<evidence type="ECO:0000313" key="4">
    <source>
        <dbReference type="Proteomes" id="UP000590647"/>
    </source>
</evidence>
<evidence type="ECO:0000313" key="2">
    <source>
        <dbReference type="EMBL" id="ADB92563.1"/>
    </source>
</evidence>
<dbReference type="EMBL" id="JACHNE010000001">
    <property type="protein sequence ID" value="MBB5794804.1"/>
    <property type="molecule type" value="Genomic_DNA"/>
</dbReference>
<proteinExistence type="predicted"/>
<dbReference type="InterPro" id="IPR046348">
    <property type="entry name" value="SIS_dom_sf"/>
</dbReference>
<keyword evidence="3" id="KW-0413">Isomerase</keyword>
<dbReference type="Proteomes" id="UP000590647">
    <property type="component" value="Unassembled WGS sequence"/>
</dbReference>
<name>E9JES5_9ACTN</name>
<dbReference type="GO" id="GO:1901135">
    <property type="term" value="P:carbohydrate derivative metabolic process"/>
    <property type="evidence" value="ECO:0007669"/>
    <property type="project" value="InterPro"/>
</dbReference>
<dbReference type="EC" id="5.3.1.28" evidence="3"/>
<keyword evidence="4" id="KW-1185">Reference proteome</keyword>
<dbReference type="PROSITE" id="PS51464">
    <property type="entry name" value="SIS"/>
    <property type="match status" value="1"/>
</dbReference>
<dbReference type="Gene3D" id="3.40.50.10490">
    <property type="entry name" value="Glucose-6-phosphate isomerase like protein, domain 1"/>
    <property type="match status" value="1"/>
</dbReference>
<dbReference type="CDD" id="cd05006">
    <property type="entry name" value="SIS_GmhA"/>
    <property type="match status" value="1"/>
</dbReference>
<gene>
    <name evidence="3" type="ORF">HDA41_002768</name>
</gene>
<evidence type="ECO:0000313" key="3">
    <source>
        <dbReference type="EMBL" id="MBB5794804.1"/>
    </source>
</evidence>
<dbReference type="AlphaFoldDB" id="E9JES5"/>
<dbReference type="Pfam" id="PF13580">
    <property type="entry name" value="SIS_2"/>
    <property type="match status" value="1"/>
</dbReference>
<dbReference type="InterPro" id="IPR001347">
    <property type="entry name" value="SIS_dom"/>
</dbReference>
<dbReference type="RefSeq" id="WP_184983835.1">
    <property type="nucleotide sequence ID" value="NZ_JACHNE010000001.1"/>
</dbReference>
<dbReference type="SUPFAM" id="SSF53697">
    <property type="entry name" value="SIS domain"/>
    <property type="match status" value="1"/>
</dbReference>
<dbReference type="InterPro" id="IPR035461">
    <property type="entry name" value="GmhA/DiaA"/>
</dbReference>
<protein>
    <submittedName>
        <fullName evidence="2">CcbN</fullName>
    </submittedName>
    <submittedName>
        <fullName evidence="3">D-sedoheptulose 7-phosphate isomerase</fullName>
        <ecNumber evidence="3">5.3.1.28</ecNumber>
    </submittedName>
</protein>
<dbReference type="GO" id="GO:0016853">
    <property type="term" value="F:isomerase activity"/>
    <property type="evidence" value="ECO:0007669"/>
    <property type="project" value="UniProtKB-KW"/>
</dbReference>
<dbReference type="PANTHER" id="PTHR30390:SF8">
    <property type="entry name" value="SUGAR ISOMERASE (SIS)"/>
    <property type="match status" value="1"/>
</dbReference>
<reference evidence="2" key="1">
    <citation type="journal article" date="2015" name="PLoS ONE">
        <title>Lincosamide synthetase-a unique condensation system combining elements of nonribosomal peptide synthetase and mycothiol metabolism.</title>
        <authorList>
            <person name="Janata J."/>
            <person name="Kadlcik S."/>
            <person name="Koberska M."/>
            <person name="Ulanova D."/>
            <person name="Kamenik Z."/>
            <person name="Novak P."/>
            <person name="Kopecky J."/>
            <person name="Novotna J."/>
            <person name="Radojevic B."/>
            <person name="Plhackova K."/>
            <person name="Gazak R."/>
            <person name="Najmanova L."/>
        </authorList>
    </citation>
    <scope>NUCLEOTIDE SEQUENCE</scope>
    <source>
        <strain evidence="2">ATCC 15084</strain>
    </source>
</reference>
<dbReference type="GO" id="GO:0097367">
    <property type="term" value="F:carbohydrate derivative binding"/>
    <property type="evidence" value="ECO:0007669"/>
    <property type="project" value="InterPro"/>
</dbReference>
<dbReference type="PANTHER" id="PTHR30390">
    <property type="entry name" value="SEDOHEPTULOSE 7-PHOSPHATE ISOMERASE / DNAA INITIATOR-ASSOCIATING FACTOR FOR REPLICATION INITIATION"/>
    <property type="match status" value="1"/>
</dbReference>
<dbReference type="InterPro" id="IPR050099">
    <property type="entry name" value="SIS_GmhA/DiaA_subfam"/>
</dbReference>
<feature type="domain" description="SIS" evidence="1">
    <location>
        <begin position="30"/>
        <end position="199"/>
    </location>
</feature>
<organism evidence="2">
    <name type="scientific">Streptomyces caelestis</name>
    <dbReference type="NCBI Taxonomy" id="36816"/>
    <lineage>
        <taxon>Bacteria</taxon>
        <taxon>Bacillati</taxon>
        <taxon>Actinomycetota</taxon>
        <taxon>Actinomycetes</taxon>
        <taxon>Kitasatosporales</taxon>
        <taxon>Streptomycetaceae</taxon>
        <taxon>Streptomyces</taxon>
    </lineage>
</organism>
<reference evidence="3 4" key="2">
    <citation type="submission" date="2020-08" db="EMBL/GenBank/DDBJ databases">
        <title>Sequencing the genomes of 1000 actinobacteria strains.</title>
        <authorList>
            <person name="Klenk H.-P."/>
        </authorList>
    </citation>
    <scope>NUCLEOTIDE SEQUENCE [LARGE SCALE GENOMIC DNA]</scope>
    <source>
        <strain evidence="3 4">DSM 40084</strain>
    </source>
</reference>
<evidence type="ECO:0000259" key="1">
    <source>
        <dbReference type="PROSITE" id="PS51464"/>
    </source>
</evidence>
<sequence>MNSVKNLLVDAIEHTTALDSGDIESAARLIFRTWQQGGTVISCGNGGSASTASHFAADLAKLTIVPGCPRLRTLCLNDNASAFSAWTNDEGFDTVYTEQAEPWLDDKATLISFSVHGGSRATDASAVSSNLGKVAELAKSRGSSVIAVTGFDGGAAGDVADAHINVPHFTEPVATPLIESLHVLIHHALCVGVRQLIQEDAK</sequence>
<accession>E9JES5</accession>